<accession>A0A1G4AZ96</accession>
<dbReference type="GeneID" id="34563403"/>
<gene>
    <name evidence="1" type="ORF">CORC01_10265</name>
</gene>
<reference evidence="1 2" key="1">
    <citation type="submission" date="2016-09" db="EMBL/GenBank/DDBJ databases">
        <authorList>
            <person name="Capua I."/>
            <person name="De Benedictis P."/>
            <person name="Joannis T."/>
            <person name="Lombin L.H."/>
            <person name="Cattoli G."/>
        </authorList>
    </citation>
    <scope>NUCLEOTIDE SEQUENCE [LARGE SCALE GENOMIC DNA]</scope>
    <source>
        <strain evidence="1 2">IMI 309357</strain>
    </source>
</reference>
<organism evidence="1 2">
    <name type="scientific">Colletotrichum orchidophilum</name>
    <dbReference type="NCBI Taxonomy" id="1209926"/>
    <lineage>
        <taxon>Eukaryota</taxon>
        <taxon>Fungi</taxon>
        <taxon>Dikarya</taxon>
        <taxon>Ascomycota</taxon>
        <taxon>Pezizomycotina</taxon>
        <taxon>Sordariomycetes</taxon>
        <taxon>Hypocreomycetidae</taxon>
        <taxon>Glomerellales</taxon>
        <taxon>Glomerellaceae</taxon>
        <taxon>Colletotrichum</taxon>
    </lineage>
</organism>
<dbReference type="Proteomes" id="UP000176998">
    <property type="component" value="Unassembled WGS sequence"/>
</dbReference>
<evidence type="ECO:0000313" key="2">
    <source>
        <dbReference type="Proteomes" id="UP000176998"/>
    </source>
</evidence>
<comment type="caution">
    <text evidence="1">The sequence shown here is derived from an EMBL/GenBank/DDBJ whole genome shotgun (WGS) entry which is preliminary data.</text>
</comment>
<keyword evidence="2" id="KW-1185">Reference proteome</keyword>
<dbReference type="EMBL" id="MJBS01000100">
    <property type="protein sequence ID" value="OHE94446.1"/>
    <property type="molecule type" value="Genomic_DNA"/>
</dbReference>
<proteinExistence type="predicted"/>
<dbReference type="RefSeq" id="XP_022471609.1">
    <property type="nucleotide sequence ID" value="XM_022621893.1"/>
</dbReference>
<dbReference type="AlphaFoldDB" id="A0A1G4AZ96"/>
<evidence type="ECO:0000313" key="1">
    <source>
        <dbReference type="EMBL" id="OHE94446.1"/>
    </source>
</evidence>
<name>A0A1G4AZ96_9PEZI</name>
<protein>
    <submittedName>
        <fullName evidence="1">Uncharacterized protein</fullName>
    </submittedName>
</protein>
<sequence>MCPVDTSTSTRTEATVVCLTTPSVLAAALPSATVALSGPLSALARPLAPRVMDTFGRSAQ</sequence>